<name>A0ABW8GM84_9PROT</name>
<keyword evidence="3" id="KW-0808">Transferase</keyword>
<dbReference type="RefSeq" id="WP_400881055.1">
    <property type="nucleotide sequence ID" value="NZ_JBIWXY010000001.1"/>
</dbReference>
<dbReference type="InterPro" id="IPR036953">
    <property type="entry name" value="GreA/GreB_C_sf"/>
</dbReference>
<feature type="domain" description="Transcription elongation factor GreA/GreB C-terminal" evidence="1">
    <location>
        <begin position="54"/>
        <end position="128"/>
    </location>
</feature>
<accession>A0ABW8GM84</accession>
<evidence type="ECO:0000313" key="3">
    <source>
        <dbReference type="EMBL" id="MFJ5446028.1"/>
    </source>
</evidence>
<evidence type="ECO:0000259" key="2">
    <source>
        <dbReference type="Pfam" id="PF14760"/>
    </source>
</evidence>
<dbReference type="PANTHER" id="PTHR30437">
    <property type="entry name" value="TRANSCRIPTION ELONGATION FACTOR GREA"/>
    <property type="match status" value="1"/>
</dbReference>
<protein>
    <submittedName>
        <fullName evidence="3">Nucleoside diphosphate kinase regulator</fullName>
    </submittedName>
</protein>
<dbReference type="InterPro" id="IPR001437">
    <property type="entry name" value="Tscrpt_elong_fac_GreA/B_C"/>
</dbReference>
<proteinExistence type="predicted"/>
<dbReference type="Gene3D" id="1.10.286.20">
    <property type="match status" value="1"/>
</dbReference>
<feature type="domain" description="Regulator of nucleoside diphosphate kinase N-terminal" evidence="2">
    <location>
        <begin position="5"/>
        <end position="47"/>
    </location>
</feature>
<dbReference type="SUPFAM" id="SSF54534">
    <property type="entry name" value="FKBP-like"/>
    <property type="match status" value="1"/>
</dbReference>
<dbReference type="NCBIfam" id="NF004396">
    <property type="entry name" value="PRK05753.1"/>
    <property type="match status" value="1"/>
</dbReference>
<evidence type="ECO:0000259" key="1">
    <source>
        <dbReference type="Pfam" id="PF01272"/>
    </source>
</evidence>
<comment type="caution">
    <text evidence="3">The sequence shown here is derived from an EMBL/GenBank/DDBJ whole genome shotgun (WGS) entry which is preliminary data.</text>
</comment>
<keyword evidence="4" id="KW-1185">Reference proteome</keyword>
<dbReference type="InterPro" id="IPR029462">
    <property type="entry name" value="Rnk_N"/>
</dbReference>
<dbReference type="InterPro" id="IPR023459">
    <property type="entry name" value="Tscrpt_elong_fac_GreA/B_fam"/>
</dbReference>
<organism evidence="3 4">
    <name type="scientific">Methylobacillus methanolivorans</name>
    <dbReference type="NCBI Taxonomy" id="1848927"/>
    <lineage>
        <taxon>Bacteria</taxon>
        <taxon>Pseudomonadati</taxon>
        <taxon>Pseudomonadota</taxon>
        <taxon>Betaproteobacteria</taxon>
        <taxon>Nitrosomonadales</taxon>
        <taxon>Methylophilaceae</taxon>
        <taxon>Methylobacillus</taxon>
    </lineage>
</organism>
<dbReference type="GO" id="GO:0016301">
    <property type="term" value="F:kinase activity"/>
    <property type="evidence" value="ECO:0007669"/>
    <property type="project" value="UniProtKB-KW"/>
</dbReference>
<dbReference type="Proteomes" id="UP001617669">
    <property type="component" value="Unassembled WGS sequence"/>
</dbReference>
<gene>
    <name evidence="3" type="primary">rnk</name>
    <name evidence="3" type="ORF">ACIKP9_07290</name>
</gene>
<dbReference type="Gene3D" id="3.10.50.30">
    <property type="entry name" value="Transcription elongation factor, GreA/GreB, C-terminal domain"/>
    <property type="match status" value="1"/>
</dbReference>
<sequence length="138" mass="15246">MLQGAIQVTSFDMDRLFSMIEQLRKNGFPEVGNLARLEDELARSEEVASEQVGADVVTMNSRVLLRDEVNGHEMHCTLVFPVDADASANRISVVAPLGTAILGYRVGDVIDWPMPGGVRQYKILEIDYQPEAAGDFHL</sequence>
<reference evidence="3 4" key="1">
    <citation type="submission" date="2024-11" db="EMBL/GenBank/DDBJ databases">
        <authorList>
            <person name="Kaparullina E.N."/>
            <person name="Delegan Y.A."/>
            <person name="Doronina N.V."/>
        </authorList>
    </citation>
    <scope>NUCLEOTIDE SEQUENCE [LARGE SCALE GENOMIC DNA]</scope>
    <source>
        <strain evidence="3 4">7sh_L</strain>
    </source>
</reference>
<dbReference type="Pfam" id="PF14760">
    <property type="entry name" value="Rnk_N"/>
    <property type="match status" value="1"/>
</dbReference>
<dbReference type="EMBL" id="JBIWXY010000001">
    <property type="protein sequence ID" value="MFJ5446028.1"/>
    <property type="molecule type" value="Genomic_DNA"/>
</dbReference>
<evidence type="ECO:0000313" key="4">
    <source>
        <dbReference type="Proteomes" id="UP001617669"/>
    </source>
</evidence>
<dbReference type="Pfam" id="PF01272">
    <property type="entry name" value="GreA_GreB"/>
    <property type="match status" value="1"/>
</dbReference>
<keyword evidence="3" id="KW-0418">Kinase</keyword>
<dbReference type="PANTHER" id="PTHR30437:SF5">
    <property type="entry name" value="REGULATOR OF NUCLEOSIDE DIPHOSPHATE KINASE"/>
    <property type="match status" value="1"/>
</dbReference>